<evidence type="ECO:0000313" key="2">
    <source>
        <dbReference type="Proteomes" id="UP000011704"/>
    </source>
</evidence>
<protein>
    <submittedName>
        <fullName evidence="1">Uncharacterized protein</fullName>
    </submittedName>
</protein>
<dbReference type="HOGENOM" id="CLU_1341269_0_0_0"/>
<dbReference type="Proteomes" id="UP000011704">
    <property type="component" value="Unassembled WGS sequence"/>
</dbReference>
<accession>M1Z141</accession>
<dbReference type="AlphaFoldDB" id="M1Z141"/>
<dbReference type="STRING" id="1266370.NITGR_600014"/>
<name>M1Z141_NITG3</name>
<organism evidence="1 2">
    <name type="scientific">Nitrospina gracilis (strain 3/211)</name>
    <dbReference type="NCBI Taxonomy" id="1266370"/>
    <lineage>
        <taxon>Bacteria</taxon>
        <taxon>Pseudomonadati</taxon>
        <taxon>Nitrospinota/Tectimicrobiota group</taxon>
        <taxon>Nitrospinota</taxon>
        <taxon>Nitrospinia</taxon>
        <taxon>Nitrospinales</taxon>
        <taxon>Nitrospinaceae</taxon>
        <taxon>Nitrospina</taxon>
    </lineage>
</organism>
<dbReference type="InParanoid" id="M1Z141"/>
<sequence>MPSQPHDSPSWSDTELRLIRERELFLHKHSIIKKAESRLEGLKEVMIAELAKDPGPVPLGTDLKRGKITKGENNKGFPFVSLDIPQFFTKEEYFTYRILFWWGHYLGYSLVLKGPALPQYLDCLLARRGEKDFADVWLARHDSPWEWENADNNFSPVQDPADKDIRQLVNTISYIKVIRMIPVNDPGFTKVDWSAEGVRTYRDLIRLTQK</sequence>
<keyword evidence="2" id="KW-1185">Reference proteome</keyword>
<proteinExistence type="predicted"/>
<gene>
    <name evidence="1" type="ORF">NITGR_600014</name>
</gene>
<dbReference type="OrthoDB" id="2575320at2"/>
<dbReference type="EMBL" id="CAQJ01000067">
    <property type="protein sequence ID" value="CCQ91229.1"/>
    <property type="molecule type" value="Genomic_DNA"/>
</dbReference>
<reference evidence="1 2" key="1">
    <citation type="journal article" date="2013" name="Front. Microbiol.">
        <title>The genome of Nitrospina gracilis illuminates the metabolism and evolution of the major marine nitrite oxidizer.</title>
        <authorList>
            <person name="Luecker S."/>
            <person name="Nowka B."/>
            <person name="Rattei T."/>
            <person name="Spieck E."/>
            <person name="and Daims H."/>
        </authorList>
    </citation>
    <scope>NUCLEOTIDE SEQUENCE [LARGE SCALE GENOMIC DNA]</scope>
    <source>
        <strain evidence="1 2">3/211</strain>
    </source>
</reference>
<evidence type="ECO:0000313" key="1">
    <source>
        <dbReference type="EMBL" id="CCQ91229.1"/>
    </source>
</evidence>
<comment type="caution">
    <text evidence="1">The sequence shown here is derived from an EMBL/GenBank/DDBJ whole genome shotgun (WGS) entry which is preliminary data.</text>
</comment>
<dbReference type="RefSeq" id="WP_005009654.1">
    <property type="nucleotide sequence ID" value="NZ_HG422173.1"/>
</dbReference>